<reference evidence="3 4" key="1">
    <citation type="journal article" date="2011" name="Stand. Genomic Sci.">
        <title>Complete genome sequence of Parvibaculum lavamentivorans type strain (DS-1(T)).</title>
        <authorList>
            <person name="Schleheck D."/>
            <person name="Weiss M."/>
            <person name="Pitluck S."/>
            <person name="Bruce D."/>
            <person name="Land M.L."/>
            <person name="Han S."/>
            <person name="Saunders E."/>
            <person name="Tapia R."/>
            <person name="Detter C."/>
            <person name="Brettin T."/>
            <person name="Han J."/>
            <person name="Woyke T."/>
            <person name="Goodwin L."/>
            <person name="Pennacchio L."/>
            <person name="Nolan M."/>
            <person name="Cook A.M."/>
            <person name="Kjelleberg S."/>
            <person name="Thomas T."/>
        </authorList>
    </citation>
    <scope>NUCLEOTIDE SEQUENCE [LARGE SCALE GENOMIC DNA]</scope>
    <source>
        <strain evidence="4">DS-1 / DSM 13023 / NCIMB 13966</strain>
    </source>
</reference>
<dbReference type="eggNOG" id="COG4961">
    <property type="taxonomic scope" value="Bacteria"/>
</dbReference>
<protein>
    <submittedName>
        <fullName evidence="3">TadE family protein</fullName>
    </submittedName>
</protein>
<sequence>MSRFGRDERGSVAIEFAFIAAVFLAILFGTISYGFQFATRIALSYAVTEGGRAAVAGLSDQERTQRAADAIYAVVDAYAPLIDRGGISLLDPQWRETEVGRTGDIAIEYTDARFTFLPFVPAIPGTMRVQTTFVVADPSG</sequence>
<dbReference type="EMBL" id="CP000774">
    <property type="protein sequence ID" value="ABS61701.1"/>
    <property type="molecule type" value="Genomic_DNA"/>
</dbReference>
<keyword evidence="1" id="KW-0472">Membrane</keyword>
<feature type="domain" description="TadE-like" evidence="2">
    <location>
        <begin position="10"/>
        <end position="52"/>
    </location>
</feature>
<proteinExistence type="predicted"/>
<evidence type="ECO:0000313" key="4">
    <source>
        <dbReference type="Proteomes" id="UP000006377"/>
    </source>
</evidence>
<accession>A7HP68</accession>
<dbReference type="RefSeq" id="WP_011994992.1">
    <property type="nucleotide sequence ID" value="NC_009719.1"/>
</dbReference>
<evidence type="ECO:0000256" key="1">
    <source>
        <dbReference type="SAM" id="Phobius"/>
    </source>
</evidence>
<evidence type="ECO:0000259" key="2">
    <source>
        <dbReference type="Pfam" id="PF07811"/>
    </source>
</evidence>
<keyword evidence="1" id="KW-0812">Transmembrane</keyword>
<dbReference type="InterPro" id="IPR012495">
    <property type="entry name" value="TadE-like_dom"/>
</dbReference>
<keyword evidence="4" id="KW-1185">Reference proteome</keyword>
<feature type="transmembrane region" description="Helical" evidence="1">
    <location>
        <begin position="12"/>
        <end position="35"/>
    </location>
</feature>
<dbReference type="Proteomes" id="UP000006377">
    <property type="component" value="Chromosome"/>
</dbReference>
<evidence type="ECO:0000313" key="3">
    <source>
        <dbReference type="EMBL" id="ABS61701.1"/>
    </source>
</evidence>
<organism evidence="3 4">
    <name type="scientific">Parvibaculum lavamentivorans (strain DS-1 / DSM 13023 / NCIMB 13966)</name>
    <dbReference type="NCBI Taxonomy" id="402881"/>
    <lineage>
        <taxon>Bacteria</taxon>
        <taxon>Pseudomonadati</taxon>
        <taxon>Pseudomonadota</taxon>
        <taxon>Alphaproteobacteria</taxon>
        <taxon>Hyphomicrobiales</taxon>
        <taxon>Parvibaculaceae</taxon>
        <taxon>Parvibaculum</taxon>
    </lineage>
</organism>
<dbReference type="HOGENOM" id="CLU_1747749_0_0_5"/>
<dbReference type="KEGG" id="pla:Plav_0078"/>
<dbReference type="AlphaFoldDB" id="A7HP68"/>
<gene>
    <name evidence="3" type="ordered locus">Plav_0078</name>
</gene>
<dbReference type="STRING" id="402881.Plav_0078"/>
<dbReference type="Pfam" id="PF07811">
    <property type="entry name" value="TadE"/>
    <property type="match status" value="1"/>
</dbReference>
<name>A7HP68_PARL1</name>
<keyword evidence="1" id="KW-1133">Transmembrane helix</keyword>